<gene>
    <name evidence="5" type="ORF">FFL01_20090</name>
</gene>
<dbReference type="STRING" id="983.SAMN05443543_11345"/>
<dbReference type="PROSITE" id="PS00041">
    <property type="entry name" value="HTH_ARAC_FAMILY_1"/>
    <property type="match status" value="1"/>
</dbReference>
<dbReference type="PANTHER" id="PTHR43280">
    <property type="entry name" value="ARAC-FAMILY TRANSCRIPTIONAL REGULATOR"/>
    <property type="match status" value="1"/>
</dbReference>
<evidence type="ECO:0000313" key="6">
    <source>
        <dbReference type="Proteomes" id="UP000316775"/>
    </source>
</evidence>
<dbReference type="EMBL" id="BJNP01000020">
    <property type="protein sequence ID" value="GEC72470.1"/>
    <property type="molecule type" value="Genomic_DNA"/>
</dbReference>
<dbReference type="RefSeq" id="WP_073247045.1">
    <property type="nucleotide sequence ID" value="NZ_BJNP01000020.1"/>
</dbReference>
<evidence type="ECO:0000313" key="5">
    <source>
        <dbReference type="EMBL" id="GEC72470.1"/>
    </source>
</evidence>
<dbReference type="InterPro" id="IPR011051">
    <property type="entry name" value="RmlC_Cupin_sf"/>
</dbReference>
<name>A0A4Y4AZJ7_9FLAO</name>
<dbReference type="InterPro" id="IPR018060">
    <property type="entry name" value="HTH_AraC"/>
</dbReference>
<evidence type="ECO:0000256" key="1">
    <source>
        <dbReference type="ARBA" id="ARBA00023015"/>
    </source>
</evidence>
<dbReference type="Pfam" id="PF07883">
    <property type="entry name" value="Cupin_2"/>
    <property type="match status" value="1"/>
</dbReference>
<comment type="caution">
    <text evidence="5">The sequence shown here is derived from an EMBL/GenBank/DDBJ whole genome shotgun (WGS) entry which is preliminary data.</text>
</comment>
<protein>
    <submittedName>
        <fullName evidence="5">AraC family transcriptional regulator</fullName>
    </submittedName>
</protein>
<dbReference type="Pfam" id="PF12833">
    <property type="entry name" value="HTH_18"/>
    <property type="match status" value="1"/>
</dbReference>
<keyword evidence="2" id="KW-0238">DNA-binding</keyword>
<dbReference type="InterPro" id="IPR013096">
    <property type="entry name" value="Cupin_2"/>
</dbReference>
<dbReference type="GO" id="GO:0003700">
    <property type="term" value="F:DNA-binding transcription factor activity"/>
    <property type="evidence" value="ECO:0007669"/>
    <property type="project" value="InterPro"/>
</dbReference>
<dbReference type="PROSITE" id="PS01124">
    <property type="entry name" value="HTH_ARAC_FAMILY_2"/>
    <property type="match status" value="1"/>
</dbReference>
<dbReference type="OrthoDB" id="1410704at2"/>
<reference evidence="5 6" key="1">
    <citation type="submission" date="2019-06" db="EMBL/GenBank/DDBJ databases">
        <title>Whole genome shotgun sequence of Flavobacterium flevense NBRC 14960.</title>
        <authorList>
            <person name="Hosoyama A."/>
            <person name="Uohara A."/>
            <person name="Ohji S."/>
            <person name="Ichikawa N."/>
        </authorList>
    </citation>
    <scope>NUCLEOTIDE SEQUENCE [LARGE SCALE GENOMIC DNA]</scope>
    <source>
        <strain evidence="5 6">NBRC 14960</strain>
    </source>
</reference>
<keyword evidence="3" id="KW-0804">Transcription</keyword>
<sequence>MKAKFEKIPIPNNNSFHAFMFENEDFDAPWHFHPEYELTYIIKGKGIRYVGNSIENFEEGDLVLLGTNLPHCWKNTNPDIKPVKSIVMQFNENILGDGWLEKNEFRSIKDLLEKSSRGIKFHAEISKEISKELIGVLNDSPLKKLFRFLNLLELLSNTKTQDYLISEGFAPNLNNKINHRINTIYSYVHQNYDQKIALNNVASEVAMSQEAFCRFFKKSLNKSFFTFVNEYRIHMVCEQLIKTNKAVNQIAFECGYESLPFFYRQFKKFKNSTPLDFKKKYIKIEET</sequence>
<evidence type="ECO:0000256" key="3">
    <source>
        <dbReference type="ARBA" id="ARBA00023163"/>
    </source>
</evidence>
<organism evidence="5 6">
    <name type="scientific">Flavobacterium flevense</name>
    <dbReference type="NCBI Taxonomy" id="983"/>
    <lineage>
        <taxon>Bacteria</taxon>
        <taxon>Pseudomonadati</taxon>
        <taxon>Bacteroidota</taxon>
        <taxon>Flavobacteriia</taxon>
        <taxon>Flavobacteriales</taxon>
        <taxon>Flavobacteriaceae</taxon>
        <taxon>Flavobacterium</taxon>
    </lineage>
</organism>
<evidence type="ECO:0000256" key="2">
    <source>
        <dbReference type="ARBA" id="ARBA00023125"/>
    </source>
</evidence>
<dbReference type="PANTHER" id="PTHR43280:SF27">
    <property type="entry name" value="TRANSCRIPTIONAL REGULATOR MTLR"/>
    <property type="match status" value="1"/>
</dbReference>
<dbReference type="SMART" id="SM00342">
    <property type="entry name" value="HTH_ARAC"/>
    <property type="match status" value="1"/>
</dbReference>
<dbReference type="Gene3D" id="2.60.120.10">
    <property type="entry name" value="Jelly Rolls"/>
    <property type="match status" value="1"/>
</dbReference>
<dbReference type="SUPFAM" id="SSF46689">
    <property type="entry name" value="Homeodomain-like"/>
    <property type="match status" value="2"/>
</dbReference>
<dbReference type="InterPro" id="IPR009057">
    <property type="entry name" value="Homeodomain-like_sf"/>
</dbReference>
<dbReference type="AlphaFoldDB" id="A0A4Y4AZJ7"/>
<keyword evidence="6" id="KW-1185">Reference proteome</keyword>
<dbReference type="Proteomes" id="UP000316775">
    <property type="component" value="Unassembled WGS sequence"/>
</dbReference>
<dbReference type="CDD" id="cd06976">
    <property type="entry name" value="cupin_MtlR-like_N"/>
    <property type="match status" value="1"/>
</dbReference>
<accession>A0A4Y4AZJ7</accession>
<proteinExistence type="predicted"/>
<evidence type="ECO:0000259" key="4">
    <source>
        <dbReference type="PROSITE" id="PS01124"/>
    </source>
</evidence>
<dbReference type="InterPro" id="IPR014710">
    <property type="entry name" value="RmlC-like_jellyroll"/>
</dbReference>
<dbReference type="Gene3D" id="1.10.10.60">
    <property type="entry name" value="Homeodomain-like"/>
    <property type="match status" value="2"/>
</dbReference>
<feature type="domain" description="HTH araC/xylS-type" evidence="4">
    <location>
        <begin position="182"/>
        <end position="280"/>
    </location>
</feature>
<dbReference type="SUPFAM" id="SSF51182">
    <property type="entry name" value="RmlC-like cupins"/>
    <property type="match status" value="1"/>
</dbReference>
<dbReference type="InterPro" id="IPR018062">
    <property type="entry name" value="HTH_AraC-typ_CS"/>
</dbReference>
<keyword evidence="1" id="KW-0805">Transcription regulation</keyword>
<dbReference type="GO" id="GO:0043565">
    <property type="term" value="F:sequence-specific DNA binding"/>
    <property type="evidence" value="ECO:0007669"/>
    <property type="project" value="InterPro"/>
</dbReference>